<dbReference type="Pfam" id="PF14242">
    <property type="entry name" value="DUF4342"/>
    <property type="match status" value="1"/>
</dbReference>
<proteinExistence type="predicted"/>
<dbReference type="EMBL" id="JADKCH010000017">
    <property type="protein sequence ID" value="MBK8573389.1"/>
    <property type="molecule type" value="Genomic_DNA"/>
</dbReference>
<dbReference type="InterPro" id="IPR025642">
    <property type="entry name" value="DUF4342"/>
</dbReference>
<gene>
    <name evidence="4" type="ORF">IPN91_12275</name>
</gene>
<feature type="domain" description="DUF4342" evidence="3">
    <location>
        <begin position="9"/>
        <end position="85"/>
    </location>
</feature>
<reference evidence="4 5" key="1">
    <citation type="submission" date="2020-10" db="EMBL/GenBank/DDBJ databases">
        <title>Connecting structure to function with the recovery of over 1000 high-quality activated sludge metagenome-assembled genomes encoding full-length rRNA genes using long-read sequencing.</title>
        <authorList>
            <person name="Singleton C.M."/>
            <person name="Petriglieri F."/>
            <person name="Kristensen J.M."/>
            <person name="Kirkegaard R.H."/>
            <person name="Michaelsen T.Y."/>
            <person name="Andersen M.H."/>
            <person name="Karst S.M."/>
            <person name="Dueholm M.S."/>
            <person name="Nielsen P.H."/>
            <person name="Albertsen M."/>
        </authorList>
    </citation>
    <scope>NUCLEOTIDE SEQUENCE [LARGE SCALE GENOMIC DNA]</scope>
    <source>
        <strain evidence="4">OdNE_18-Q3-R46-58_MAXAC.008</strain>
    </source>
</reference>
<evidence type="ECO:0000259" key="3">
    <source>
        <dbReference type="Pfam" id="PF14242"/>
    </source>
</evidence>
<keyword evidence="2" id="KW-0472">Membrane</keyword>
<dbReference type="AlphaFoldDB" id="A0A936F3D8"/>
<organism evidence="4 5">
    <name type="scientific">Candidatus Geothrix odensensis</name>
    <dbReference type="NCBI Taxonomy" id="2954440"/>
    <lineage>
        <taxon>Bacteria</taxon>
        <taxon>Pseudomonadati</taxon>
        <taxon>Acidobacteriota</taxon>
        <taxon>Holophagae</taxon>
        <taxon>Holophagales</taxon>
        <taxon>Holophagaceae</taxon>
        <taxon>Geothrix</taxon>
    </lineage>
</organism>
<feature type="transmembrane region" description="Helical" evidence="2">
    <location>
        <begin position="51"/>
        <end position="75"/>
    </location>
</feature>
<dbReference type="Proteomes" id="UP000709959">
    <property type="component" value="Unassembled WGS sequence"/>
</dbReference>
<evidence type="ECO:0000313" key="5">
    <source>
        <dbReference type="Proteomes" id="UP000709959"/>
    </source>
</evidence>
<evidence type="ECO:0000256" key="2">
    <source>
        <dbReference type="SAM" id="Phobius"/>
    </source>
</evidence>
<accession>A0A936F3D8</accession>
<evidence type="ECO:0000313" key="4">
    <source>
        <dbReference type="EMBL" id="MBK8573389.1"/>
    </source>
</evidence>
<name>A0A936F3D8_9BACT</name>
<protein>
    <submittedName>
        <fullName evidence="4">DUF4342 domain-containing protein</fullName>
    </submittedName>
</protein>
<feature type="region of interest" description="Disordered" evidence="1">
    <location>
        <begin position="89"/>
        <end position="124"/>
    </location>
</feature>
<keyword evidence="2" id="KW-1133">Transmembrane helix</keyword>
<sequence length="124" mass="13350">MTNDTTQDRTRTEEFKLEGGKVLDKIKDLIHQGNIRRIILKNEAGKTLIEIPLTLGLVGAALLPVFAAVGALAAVATRMVIVVEKTETDALSPSLRRSVAPTRDPGRLRVRPASMDHGPCSNPG</sequence>
<keyword evidence="2" id="KW-0812">Transmembrane</keyword>
<comment type="caution">
    <text evidence="4">The sequence shown here is derived from an EMBL/GenBank/DDBJ whole genome shotgun (WGS) entry which is preliminary data.</text>
</comment>
<evidence type="ECO:0000256" key="1">
    <source>
        <dbReference type="SAM" id="MobiDB-lite"/>
    </source>
</evidence>